<keyword evidence="4" id="KW-1185">Reference proteome</keyword>
<accession>A0ABT3L2X9</accession>
<dbReference type="InterPro" id="IPR008928">
    <property type="entry name" value="6-hairpin_glycosidase_sf"/>
</dbReference>
<reference evidence="3 4" key="1">
    <citation type="submission" date="2021-08" db="EMBL/GenBank/DDBJ databases">
        <title>Draft genome sequence of Spirulina subsalsa with high tolerance to salinity and hype-accumulation of phycocyanin.</title>
        <authorList>
            <person name="Pei H."/>
            <person name="Jiang L."/>
        </authorList>
    </citation>
    <scope>NUCLEOTIDE SEQUENCE [LARGE SCALE GENOMIC DNA]</scope>
    <source>
        <strain evidence="3 4">FACHB-351</strain>
    </source>
</reference>
<protein>
    <submittedName>
        <fullName evidence="3">Amylo-alpha-1,6-glucosidase</fullName>
    </submittedName>
</protein>
<dbReference type="InterPro" id="IPR010401">
    <property type="entry name" value="AGL/Gdb1"/>
</dbReference>
<dbReference type="Pfam" id="PF06202">
    <property type="entry name" value="GDE_C"/>
    <property type="match status" value="1"/>
</dbReference>
<comment type="caution">
    <text evidence="3">The sequence shown here is derived from an EMBL/GenBank/DDBJ whole genome shotgun (WGS) entry which is preliminary data.</text>
</comment>
<dbReference type="PANTHER" id="PTHR10569:SF2">
    <property type="entry name" value="GLYCOGEN DEBRANCHING ENZYME"/>
    <property type="match status" value="1"/>
</dbReference>
<dbReference type="Proteomes" id="UP001526426">
    <property type="component" value="Unassembled WGS sequence"/>
</dbReference>
<dbReference type="InterPro" id="IPR024742">
    <property type="entry name" value="Glycogen_debranch_N"/>
</dbReference>
<organism evidence="3 4">
    <name type="scientific">Spirulina subsalsa FACHB-351</name>
    <dbReference type="NCBI Taxonomy" id="234711"/>
    <lineage>
        <taxon>Bacteria</taxon>
        <taxon>Bacillati</taxon>
        <taxon>Cyanobacteriota</taxon>
        <taxon>Cyanophyceae</taxon>
        <taxon>Spirulinales</taxon>
        <taxon>Spirulinaceae</taxon>
        <taxon>Spirulina</taxon>
    </lineage>
</organism>
<dbReference type="NCBIfam" id="TIGR01561">
    <property type="entry name" value="gde_arch"/>
    <property type="match status" value="1"/>
</dbReference>
<gene>
    <name evidence="3" type="ORF">K4A83_05905</name>
</gene>
<dbReference type="PANTHER" id="PTHR10569">
    <property type="entry name" value="GLYCOGEN DEBRANCHING ENZYME"/>
    <property type="match status" value="1"/>
</dbReference>
<dbReference type="InterPro" id="IPR032790">
    <property type="entry name" value="GDE_C"/>
</dbReference>
<dbReference type="Gene3D" id="1.50.10.10">
    <property type="match status" value="1"/>
</dbReference>
<dbReference type="Pfam" id="PF12439">
    <property type="entry name" value="GDE_N"/>
    <property type="match status" value="1"/>
</dbReference>
<dbReference type="InterPro" id="IPR012341">
    <property type="entry name" value="6hp_glycosidase-like_sf"/>
</dbReference>
<feature type="domain" description="Glycogen debranching enzyme bacterial and archaeal type N-terminal" evidence="2">
    <location>
        <begin position="19"/>
        <end position="257"/>
    </location>
</feature>
<feature type="domain" description="Glycogen debranching enzyme C-terminal" evidence="1">
    <location>
        <begin position="322"/>
        <end position="693"/>
    </location>
</feature>
<dbReference type="SUPFAM" id="SSF48208">
    <property type="entry name" value="Six-hairpin glycosidases"/>
    <property type="match status" value="1"/>
</dbReference>
<proteinExistence type="predicted"/>
<evidence type="ECO:0000259" key="2">
    <source>
        <dbReference type="Pfam" id="PF12439"/>
    </source>
</evidence>
<sequence length="699" mass="79418">MSLEFGREICGNLPHAETREWLVTNGIGGYAAGTVGGLLTRRYHGLLMAALQPPLGRTLLLSKLEESVIYHQQTYLLATNRWHDAQKTVFPRGYQWIERFHLDGTIPVWTFACGDSLLEKRVWMEQGQNTTYIRYTVKRASAPLTLQCGVFVNYRDSHYDTRRNDWPMDVDVVDKGLKVVAFPEAVPLYVLTAVQRQDPKSGYVRPQLVQGAQWTIDRAWYENYDLAVERERGLCDREDHCHVARVKITLQVGESFTVVASTEKYPSVNSQQSLEQHKQKELKLLDGWYNTLARPTFRHSDGTLGEQNPYIVPDWVEHLVLAADQFIVDRTLPDDPEGKTILAGYPWFGDWGRDTMISLPGLTLATGRPEIARKILATFTHYLDQGMLPNVFPDDHNRPSYNTVDAILWYFEALYAYVQASHDLDFIGEIFPALEEVIDWHERGTRYNIKLDPRDGLLYAGSEESQLTWMDAKVGDWVVTPRTGKPIEVNALWYNALVIMGYFAKELGKPYGRYEELAHHTLVGFSRFWNYSTGYCYDVLDTPTGHAAQLRPNQIFAVSLPGKLGPLGGLPLLLPREQKAVVDIVAQTLLTSYGLRSLGEQESEYIGLYKGDRIQRDGAYHQGTVWGWLIGHFVQAHLQVYHDPDQAATFLQPFAHHLQAACVGSLSEIFDGNPPFTPRGAFAQAWTVAEVLRAWLLVR</sequence>
<dbReference type="RefSeq" id="WP_265263522.1">
    <property type="nucleotide sequence ID" value="NZ_JAIHOM010000021.1"/>
</dbReference>
<evidence type="ECO:0000313" key="3">
    <source>
        <dbReference type="EMBL" id="MCW6035807.1"/>
    </source>
</evidence>
<dbReference type="EMBL" id="JAIHOM010000021">
    <property type="protein sequence ID" value="MCW6035807.1"/>
    <property type="molecule type" value="Genomic_DNA"/>
</dbReference>
<dbReference type="InterPro" id="IPR006451">
    <property type="entry name" value="Glycogen_debranch_arc"/>
</dbReference>
<evidence type="ECO:0000313" key="4">
    <source>
        <dbReference type="Proteomes" id="UP001526426"/>
    </source>
</evidence>
<name>A0ABT3L2X9_9CYAN</name>
<evidence type="ECO:0000259" key="1">
    <source>
        <dbReference type="Pfam" id="PF06202"/>
    </source>
</evidence>